<organism evidence="3 5">
    <name type="scientific">Cryobacterium levicorallinum</name>
    <dbReference type="NCBI Taxonomy" id="995038"/>
    <lineage>
        <taxon>Bacteria</taxon>
        <taxon>Bacillati</taxon>
        <taxon>Actinomycetota</taxon>
        <taxon>Actinomycetes</taxon>
        <taxon>Micrococcales</taxon>
        <taxon>Microbacteriaceae</taxon>
        <taxon>Cryobacterium</taxon>
    </lineage>
</organism>
<dbReference type="EMBL" id="SOFE01000023">
    <property type="protein sequence ID" value="TFB82801.1"/>
    <property type="molecule type" value="Genomic_DNA"/>
</dbReference>
<dbReference type="Pfam" id="PF13630">
    <property type="entry name" value="SdpI"/>
    <property type="match status" value="1"/>
</dbReference>
<evidence type="ECO:0000256" key="1">
    <source>
        <dbReference type="SAM" id="Phobius"/>
    </source>
</evidence>
<keyword evidence="1" id="KW-0472">Membrane</keyword>
<dbReference type="RefSeq" id="WP_092448997.1">
    <property type="nucleotide sequence ID" value="NZ_BKAC01000004.1"/>
</dbReference>
<keyword evidence="1" id="KW-1133">Transmembrane helix</keyword>
<name>A0A1I2ZXR5_9MICO</name>
<evidence type="ECO:0000313" key="4">
    <source>
        <dbReference type="Proteomes" id="UP000199681"/>
    </source>
</evidence>
<evidence type="ECO:0000313" key="5">
    <source>
        <dbReference type="Proteomes" id="UP000297963"/>
    </source>
</evidence>
<dbReference type="Proteomes" id="UP000199681">
    <property type="component" value="Unassembled WGS sequence"/>
</dbReference>
<evidence type="ECO:0000313" key="3">
    <source>
        <dbReference type="EMBL" id="TFB82801.1"/>
    </source>
</evidence>
<reference evidence="2 4" key="1">
    <citation type="submission" date="2016-10" db="EMBL/GenBank/DDBJ databases">
        <authorList>
            <person name="Varghese N."/>
            <person name="Submissions S."/>
        </authorList>
    </citation>
    <scope>NUCLEOTIDE SEQUENCE [LARGE SCALE GENOMIC DNA]</scope>
    <source>
        <strain evidence="2 4">GMCC 1.11211</strain>
    </source>
</reference>
<dbReference type="STRING" id="995038.SAMN05216274_1056"/>
<feature type="transmembrane region" description="Helical" evidence="1">
    <location>
        <begin position="91"/>
        <end position="109"/>
    </location>
</feature>
<protein>
    <submittedName>
        <fullName evidence="3">SdpI family protein</fullName>
    </submittedName>
    <submittedName>
        <fullName evidence="2">SdpI/YhfL protein family protein</fullName>
    </submittedName>
</protein>
<dbReference type="AlphaFoldDB" id="A0A1I2ZXR5"/>
<reference evidence="3 5" key="2">
    <citation type="submission" date="2019-03" db="EMBL/GenBank/DDBJ databases">
        <title>Genomics of glacier-inhabiting Cryobacterium strains.</title>
        <authorList>
            <person name="Liu Q."/>
            <person name="Xin Y.-H."/>
        </authorList>
    </citation>
    <scope>NUCLEOTIDE SEQUENCE [LARGE SCALE GENOMIC DNA]</scope>
    <source>
        <strain evidence="3 5">Hh34</strain>
    </source>
</reference>
<evidence type="ECO:0000313" key="2">
    <source>
        <dbReference type="EMBL" id="SFH42279.1"/>
    </source>
</evidence>
<comment type="caution">
    <text evidence="3">The sequence shown here is derived from an EMBL/GenBank/DDBJ whole genome shotgun (WGS) entry which is preliminary data.</text>
</comment>
<sequence>MGEETIARLVLFVVSVGSGVLVLWMAQAAASGRLRRNPVAGIRLPVTMASDSAWLTAHQAAKRPTQWAGWCAIAFAFPCVVPLSLPFALTSIFIGAVGLLVFVLYGAAVGSRAARALADGD</sequence>
<dbReference type="InterPro" id="IPR025962">
    <property type="entry name" value="SdpI/YhfL"/>
</dbReference>
<dbReference type="EMBL" id="FOPW01000005">
    <property type="protein sequence ID" value="SFH42279.1"/>
    <property type="molecule type" value="Genomic_DNA"/>
</dbReference>
<gene>
    <name evidence="3" type="ORF">E3O11_13140</name>
    <name evidence="2" type="ORF">SAMN05216274_1056</name>
</gene>
<keyword evidence="4" id="KW-1185">Reference proteome</keyword>
<keyword evidence="1" id="KW-0812">Transmembrane</keyword>
<dbReference type="Proteomes" id="UP000297963">
    <property type="component" value="Unassembled WGS sequence"/>
</dbReference>
<proteinExistence type="predicted"/>
<feature type="transmembrane region" description="Helical" evidence="1">
    <location>
        <begin position="6"/>
        <end position="26"/>
    </location>
</feature>
<accession>A0A1I2ZXR5</accession>